<protein>
    <submittedName>
        <fullName evidence="1">Uncharacterized protein</fullName>
    </submittedName>
</protein>
<dbReference type="AlphaFoldDB" id="A0A0B7BGF6"/>
<proteinExistence type="predicted"/>
<sequence length="177" mass="20052">LLTPVNLHRTASFPGLLSSEPNSGRDKLLDDDDKFIYIVCSCCVSVYLPGPWEVEVSYGGEADLHQQFTSCTKNPNHLNFIPVDKFNIEHLPSDCQDTDLVDYVRAMSYLTVRLLVKYVSEERPATFNGSDKPYPFYNKRGSTNLVRFGTGWVWNVQLYSKKDSVRCPCKVCVNSPT</sequence>
<gene>
    <name evidence="1" type="primary">ORF188130</name>
</gene>
<dbReference type="EMBL" id="HACG01045549">
    <property type="protein sequence ID" value="CEK92414.1"/>
    <property type="molecule type" value="Transcribed_RNA"/>
</dbReference>
<feature type="non-terminal residue" evidence="1">
    <location>
        <position position="177"/>
    </location>
</feature>
<reference evidence="1" key="1">
    <citation type="submission" date="2014-12" db="EMBL/GenBank/DDBJ databases">
        <title>Insight into the proteome of Arion vulgaris.</title>
        <authorList>
            <person name="Aradska J."/>
            <person name="Bulat T."/>
            <person name="Smidak R."/>
            <person name="Sarate P."/>
            <person name="Gangsoo J."/>
            <person name="Sialana F."/>
            <person name="Bilban M."/>
            <person name="Lubec G."/>
        </authorList>
    </citation>
    <scope>NUCLEOTIDE SEQUENCE</scope>
    <source>
        <tissue evidence="1">Skin</tissue>
    </source>
</reference>
<evidence type="ECO:0000313" key="1">
    <source>
        <dbReference type="EMBL" id="CEK92414.1"/>
    </source>
</evidence>
<name>A0A0B7BGF6_9EUPU</name>
<organism evidence="1">
    <name type="scientific">Arion vulgaris</name>
    <dbReference type="NCBI Taxonomy" id="1028688"/>
    <lineage>
        <taxon>Eukaryota</taxon>
        <taxon>Metazoa</taxon>
        <taxon>Spiralia</taxon>
        <taxon>Lophotrochozoa</taxon>
        <taxon>Mollusca</taxon>
        <taxon>Gastropoda</taxon>
        <taxon>Heterobranchia</taxon>
        <taxon>Euthyneura</taxon>
        <taxon>Panpulmonata</taxon>
        <taxon>Eupulmonata</taxon>
        <taxon>Stylommatophora</taxon>
        <taxon>Helicina</taxon>
        <taxon>Arionoidea</taxon>
        <taxon>Arionidae</taxon>
        <taxon>Arion</taxon>
    </lineage>
</organism>
<accession>A0A0B7BGF6</accession>
<feature type="non-terminal residue" evidence="1">
    <location>
        <position position="1"/>
    </location>
</feature>